<evidence type="ECO:0000313" key="3">
    <source>
        <dbReference type="EMBL" id="CAF3808544.1"/>
    </source>
</evidence>
<gene>
    <name evidence="3" type="ORF">JBS370_LOCUS15726</name>
    <name evidence="2" type="ORF">ZHD862_LOCUS28520</name>
</gene>
<dbReference type="Pfam" id="PF12796">
    <property type="entry name" value="Ank_2"/>
    <property type="match status" value="1"/>
</dbReference>
<evidence type="ECO:0000313" key="4">
    <source>
        <dbReference type="Proteomes" id="UP000663864"/>
    </source>
</evidence>
<keyword evidence="1" id="KW-0040">ANK repeat</keyword>
<dbReference type="PROSITE" id="PS50088">
    <property type="entry name" value="ANK_REPEAT"/>
    <property type="match status" value="1"/>
</dbReference>
<dbReference type="PANTHER" id="PTHR24118:SF99">
    <property type="entry name" value="POTE ANKYRIN DOMAIN FAMILY MEMBER 3C-RELATED"/>
    <property type="match status" value="1"/>
</dbReference>
<dbReference type="SUPFAM" id="SSF56399">
    <property type="entry name" value="ADP-ribosylation"/>
    <property type="match status" value="1"/>
</dbReference>
<dbReference type="SMART" id="SM00248">
    <property type="entry name" value="ANK"/>
    <property type="match status" value="2"/>
</dbReference>
<dbReference type="Gene3D" id="1.25.40.20">
    <property type="entry name" value="Ankyrin repeat-containing domain"/>
    <property type="match status" value="1"/>
</dbReference>
<organism evidence="2 4">
    <name type="scientific">Rotaria sordida</name>
    <dbReference type="NCBI Taxonomy" id="392033"/>
    <lineage>
        <taxon>Eukaryota</taxon>
        <taxon>Metazoa</taxon>
        <taxon>Spiralia</taxon>
        <taxon>Gnathifera</taxon>
        <taxon>Rotifera</taxon>
        <taxon>Eurotatoria</taxon>
        <taxon>Bdelloidea</taxon>
        <taxon>Philodinida</taxon>
        <taxon>Philodinidae</taxon>
        <taxon>Rotaria</taxon>
    </lineage>
</organism>
<evidence type="ECO:0000256" key="1">
    <source>
        <dbReference type="PROSITE-ProRule" id="PRU00023"/>
    </source>
</evidence>
<dbReference type="InterPro" id="IPR036770">
    <property type="entry name" value="Ankyrin_rpt-contain_sf"/>
</dbReference>
<dbReference type="PROSITE" id="PS50297">
    <property type="entry name" value="ANK_REP_REGION"/>
    <property type="match status" value="1"/>
</dbReference>
<dbReference type="PANTHER" id="PTHR24118">
    <property type="entry name" value="POTE ANKYRIN DOMAIN"/>
    <property type="match status" value="1"/>
</dbReference>
<comment type="caution">
    <text evidence="2">The sequence shown here is derived from an EMBL/GenBank/DDBJ whole genome shotgun (WGS) entry which is preliminary data.</text>
</comment>
<dbReference type="Gene3D" id="3.90.176.10">
    <property type="entry name" value="Toxin ADP-ribosyltransferase, Chain A, domain 1"/>
    <property type="match status" value="1"/>
</dbReference>
<dbReference type="Proteomes" id="UP000663864">
    <property type="component" value="Unassembled WGS sequence"/>
</dbReference>
<accession>A0A815EGT0</accession>
<reference evidence="2" key="1">
    <citation type="submission" date="2021-02" db="EMBL/GenBank/DDBJ databases">
        <authorList>
            <person name="Nowell W R."/>
        </authorList>
    </citation>
    <scope>NUCLEOTIDE SEQUENCE</scope>
</reference>
<dbReference type="SUPFAM" id="SSF48403">
    <property type="entry name" value="Ankyrin repeat"/>
    <property type="match status" value="1"/>
</dbReference>
<feature type="repeat" description="ANK" evidence="1">
    <location>
        <begin position="99"/>
        <end position="131"/>
    </location>
</feature>
<dbReference type="AlphaFoldDB" id="A0A815EGT0"/>
<dbReference type="Proteomes" id="UP000663836">
    <property type="component" value="Unassembled WGS sequence"/>
</dbReference>
<name>A0A815EGT0_9BILA</name>
<sequence>MGNILELLKKHVFRRREANSNYSRSQPDHPERLPVDKLTTIENVTQEPNQLPISTTTQTVASSNVCSDFYLACRHNNLDEVQKILPTMTLDDVDRMEPNGSTALHAACYHGHHRIVKLLLEIGANRAIPNKYKCLPYDEAKNDGIKELFLRIPNSDRLVSSTGAIEWELIDDDDVLGKAVQERHIIKSLYDNVTKTTPIDKMFENIEKNYINKGLNTIGGIEKIRRFFRQATEKKDPIWIITAYTAETDFYRVLNTEIATGTTKYQSERRYIIALISHHHSLEKLTFIGDAYRVMQINNDDLKKYQIDHLLMTKSFLSSSIDRKVVELYARQQDEAAQSQIGAKARLKVDGTIIKSWIICKYRIKHRRTALHIEDLSQYANEGEILIMPYSVFKIKKIEQVQLSFSKNVQYVTEIDLEECDQYLQT</sequence>
<dbReference type="EMBL" id="CAJNOT010002387">
    <property type="protein sequence ID" value="CAF1311627.1"/>
    <property type="molecule type" value="Genomic_DNA"/>
</dbReference>
<protein>
    <submittedName>
        <fullName evidence="2">Uncharacterized protein</fullName>
    </submittedName>
</protein>
<dbReference type="EMBL" id="CAJOBD010001525">
    <property type="protein sequence ID" value="CAF3808544.1"/>
    <property type="molecule type" value="Genomic_DNA"/>
</dbReference>
<evidence type="ECO:0000313" key="2">
    <source>
        <dbReference type="EMBL" id="CAF1311627.1"/>
    </source>
</evidence>
<proteinExistence type="predicted"/>
<dbReference type="InterPro" id="IPR002110">
    <property type="entry name" value="Ankyrin_rpt"/>
</dbReference>